<reference evidence="1" key="1">
    <citation type="submission" date="2022-08" db="EMBL/GenBank/DDBJ databases">
        <authorList>
            <consortium name="DOE Joint Genome Institute"/>
            <person name="Min B."/>
            <person name="Riley R."/>
            <person name="Sierra-Patev S."/>
            <person name="Naranjo-Ortiz M."/>
            <person name="Looney B."/>
            <person name="Konkel Z."/>
            <person name="Slot J.C."/>
            <person name="Sakamoto Y."/>
            <person name="Steenwyk J.L."/>
            <person name="Rokas A."/>
            <person name="Carro J."/>
            <person name="Camarero S."/>
            <person name="Ferreira P."/>
            <person name="Molpeceres G."/>
            <person name="Ruiz-Duenas F.J."/>
            <person name="Serrano A."/>
            <person name="Henrissat B."/>
            <person name="Drula E."/>
            <person name="Hughes K.W."/>
            <person name="Mata J.L."/>
            <person name="Ishikawa N.K."/>
            <person name="Vargas-Isla R."/>
            <person name="Ushijima S."/>
            <person name="Smith C.A."/>
            <person name="Ahrendt S."/>
            <person name="Andreopoulos W."/>
            <person name="He G."/>
            <person name="Labutti K."/>
            <person name="Lipzen A."/>
            <person name="Ng V."/>
            <person name="Sandor L."/>
            <person name="Barry K."/>
            <person name="Martinez A.T."/>
            <person name="Xiao Y."/>
            <person name="Gibbons J.G."/>
            <person name="Terashima K."/>
            <person name="Hibbett D.S."/>
            <person name="Grigoriev I.V."/>
        </authorList>
    </citation>
    <scope>NUCLEOTIDE SEQUENCE</scope>
    <source>
        <strain evidence="1">TFB10291</strain>
    </source>
</reference>
<sequence>MSTYCFPLSPDAVKNVKHESHLDESDPAETLWQSDYTELEELFEEINDLEALPQLVMRSLATVWAWYLSAASLFAERKVKIFDKKVELTRVQYKPFQTFCYDTTDLCARVLPGLFPNVTWTEETTSELVQRTWGAKVHAEAVLMGLALNKTLVCSHELHTPMFASSEIPVGVGKKCCCLCWLLKEHICCCLCWLLKEHINSNVPDLTLILPGTHGVFYPWIPPAGISEEILKNLHNLLIEVIRDVINKDLLASHSQQSLGIDSESDGVNPSIAETSDLLEALSEWLIRAT</sequence>
<organism evidence="1 2">
    <name type="scientific">Lentinula aff. detonsa</name>
    <dbReference type="NCBI Taxonomy" id="2804958"/>
    <lineage>
        <taxon>Eukaryota</taxon>
        <taxon>Fungi</taxon>
        <taxon>Dikarya</taxon>
        <taxon>Basidiomycota</taxon>
        <taxon>Agaricomycotina</taxon>
        <taxon>Agaricomycetes</taxon>
        <taxon>Agaricomycetidae</taxon>
        <taxon>Agaricales</taxon>
        <taxon>Marasmiineae</taxon>
        <taxon>Omphalotaceae</taxon>
        <taxon>Lentinula</taxon>
    </lineage>
</organism>
<proteinExistence type="predicted"/>
<comment type="caution">
    <text evidence="1">The sequence shown here is derived from an EMBL/GenBank/DDBJ whole genome shotgun (WGS) entry which is preliminary data.</text>
</comment>
<keyword evidence="2" id="KW-1185">Reference proteome</keyword>
<gene>
    <name evidence="1" type="ORF">GGU10DRAFT_381853</name>
</gene>
<evidence type="ECO:0000313" key="2">
    <source>
        <dbReference type="Proteomes" id="UP001163798"/>
    </source>
</evidence>
<dbReference type="AlphaFoldDB" id="A0AA38NH64"/>
<evidence type="ECO:0000313" key="1">
    <source>
        <dbReference type="EMBL" id="KAJ3779747.1"/>
    </source>
</evidence>
<dbReference type="EMBL" id="MU794273">
    <property type="protein sequence ID" value="KAJ3779747.1"/>
    <property type="molecule type" value="Genomic_DNA"/>
</dbReference>
<protein>
    <submittedName>
        <fullName evidence="1">Uncharacterized protein</fullName>
    </submittedName>
</protein>
<name>A0AA38NH64_9AGAR</name>
<dbReference type="Proteomes" id="UP001163798">
    <property type="component" value="Unassembled WGS sequence"/>
</dbReference>
<accession>A0AA38NH64</accession>